<evidence type="ECO:0000256" key="5">
    <source>
        <dbReference type="ARBA" id="ARBA00023316"/>
    </source>
</evidence>
<dbReference type="AlphaFoldDB" id="L0MPL7"/>
<dbReference type="PROSITE" id="PS52029">
    <property type="entry name" value="LD_TPASE"/>
    <property type="match status" value="1"/>
</dbReference>
<evidence type="ECO:0000256" key="8">
    <source>
        <dbReference type="SAM" id="SignalP"/>
    </source>
</evidence>
<name>L0MPL7_9BACT</name>
<feature type="region of interest" description="Disordered" evidence="7">
    <location>
        <begin position="86"/>
        <end position="105"/>
    </location>
</feature>
<evidence type="ECO:0000256" key="6">
    <source>
        <dbReference type="PROSITE-ProRule" id="PRU01373"/>
    </source>
</evidence>
<comment type="pathway">
    <text evidence="1 6">Cell wall biogenesis; peptidoglycan biosynthesis.</text>
</comment>
<dbReference type="Pfam" id="PF03734">
    <property type="entry name" value="YkuD"/>
    <property type="match status" value="1"/>
</dbReference>
<dbReference type="SUPFAM" id="SSF141523">
    <property type="entry name" value="L,D-transpeptidase catalytic domain-like"/>
    <property type="match status" value="1"/>
</dbReference>
<evidence type="ECO:0000313" key="10">
    <source>
        <dbReference type="EMBL" id="AGB85075.1"/>
    </source>
</evidence>
<feature type="chain" id="PRO_5003946568" description="L,D-TPase catalytic domain-containing protein" evidence="8">
    <location>
        <begin position="17"/>
        <end position="420"/>
    </location>
</feature>
<dbReference type="PANTHER" id="PTHR41533:SF2">
    <property type="entry name" value="BLR7131 PROTEIN"/>
    <property type="match status" value="1"/>
</dbReference>
<proteinExistence type="predicted"/>
<feature type="active site" description="Proton donor/acceptor" evidence="6">
    <location>
        <position position="259"/>
    </location>
</feature>
<keyword evidence="10" id="KW-0614">Plasmid</keyword>
<evidence type="ECO:0000256" key="1">
    <source>
        <dbReference type="ARBA" id="ARBA00004752"/>
    </source>
</evidence>
<sequence>MIRRLLIFTFLGCCFAGCTVPSNSNTSVTQTTPSPGASASPAKTQTASVQVTLPLLDALLSDEKFVDQLKSSLKLSEDQISSLKQASSAEIDRLRESNAEDLDGNATDARARADEKLRSILGEEKTRDLASLVTDYWAKGDPTAPTDDKNAPAEMLPGPNAVPTDTRVVVNIPAFRMDLFQDGALVKTYKVGIGYPEFSFAAGVRKASSIIFNPTWTPPDSPWVAKMKNVTPGETVEAGDKDNPLGPIKIPIGLPSLIHGGKSPAKIGKFASHGCVGLTNAQVKDFAARLGSASNAEISEQTITSYLQHKEQTKTVKLGRAVPVELRYETIVVEDGKLHIYPDVYAQNTNTEENLRNVLETHGTRLNDLSEQQKAQALDGLKARKEVVIDLGTVAQKGYPAPVDLDTGQKVPRIKRMKAD</sequence>
<gene>
    <name evidence="10" type="ORF">pA2Cu2_5</name>
</gene>
<dbReference type="GO" id="GO:0009252">
    <property type="term" value="P:peptidoglycan biosynthetic process"/>
    <property type="evidence" value="ECO:0007669"/>
    <property type="project" value="UniProtKB-UniPathway"/>
</dbReference>
<dbReference type="InterPro" id="IPR038063">
    <property type="entry name" value="Transpep_catalytic_dom"/>
</dbReference>
<dbReference type="InterPro" id="IPR005490">
    <property type="entry name" value="LD_TPept_cat_dom"/>
</dbReference>
<accession>L0MPL7</accession>
<feature type="signal peptide" evidence="8">
    <location>
        <begin position="1"/>
        <end position="16"/>
    </location>
</feature>
<evidence type="ECO:0000256" key="2">
    <source>
        <dbReference type="ARBA" id="ARBA00022679"/>
    </source>
</evidence>
<reference evidence="10" key="1">
    <citation type="submission" date="2012-05" db="EMBL/GenBank/DDBJ databases">
        <title>Analysis of metagenomic clones conferring copper resistance isolated from heavy metals-polluted soil.</title>
        <authorList>
            <person name="Deja-Sikora E."/>
            <person name="Golebiewski M."/>
            <person name="Tretyn A."/>
        </authorList>
    </citation>
    <scope>NUCLEOTIDE SEQUENCE</scope>
    <source>
        <plasmid evidence="10">pA2Cu2</plasmid>
    </source>
</reference>
<keyword evidence="3 6" id="KW-0133">Cell shape</keyword>
<dbReference type="Gene3D" id="2.40.440.10">
    <property type="entry name" value="L,D-transpeptidase catalytic domain-like"/>
    <property type="match status" value="1"/>
</dbReference>
<dbReference type="GO" id="GO:0071555">
    <property type="term" value="P:cell wall organization"/>
    <property type="evidence" value="ECO:0007669"/>
    <property type="project" value="UniProtKB-UniRule"/>
</dbReference>
<evidence type="ECO:0000256" key="7">
    <source>
        <dbReference type="SAM" id="MobiDB-lite"/>
    </source>
</evidence>
<keyword evidence="8" id="KW-0732">Signal</keyword>
<feature type="region of interest" description="Disordered" evidence="7">
    <location>
        <begin position="24"/>
        <end position="44"/>
    </location>
</feature>
<geneLocation type="plasmid" evidence="10">
    <name>pA2Cu2</name>
</geneLocation>
<feature type="domain" description="L,D-TPase catalytic" evidence="9">
    <location>
        <begin position="166"/>
        <end position="299"/>
    </location>
</feature>
<feature type="active site" description="Nucleophile" evidence="6">
    <location>
        <position position="275"/>
    </location>
</feature>
<organism evidence="10">
    <name type="scientific">uncultured soil bacterium</name>
    <dbReference type="NCBI Taxonomy" id="164851"/>
    <lineage>
        <taxon>Bacteria</taxon>
        <taxon>environmental samples</taxon>
    </lineage>
</organism>
<dbReference type="GO" id="GO:0016740">
    <property type="term" value="F:transferase activity"/>
    <property type="evidence" value="ECO:0007669"/>
    <property type="project" value="UniProtKB-KW"/>
</dbReference>
<dbReference type="PANTHER" id="PTHR41533">
    <property type="entry name" value="L,D-TRANSPEPTIDASE HI_1667-RELATED"/>
    <property type="match status" value="1"/>
</dbReference>
<dbReference type="UniPathway" id="UPA00219"/>
<evidence type="ECO:0000259" key="9">
    <source>
        <dbReference type="PROSITE" id="PS52029"/>
    </source>
</evidence>
<evidence type="ECO:0000256" key="3">
    <source>
        <dbReference type="ARBA" id="ARBA00022960"/>
    </source>
</evidence>
<keyword evidence="5 6" id="KW-0961">Cell wall biogenesis/degradation</keyword>
<protein>
    <recommendedName>
        <fullName evidence="9">L,D-TPase catalytic domain-containing protein</fullName>
    </recommendedName>
</protein>
<keyword evidence="2" id="KW-0808">Transferase</keyword>
<evidence type="ECO:0000256" key="4">
    <source>
        <dbReference type="ARBA" id="ARBA00022984"/>
    </source>
</evidence>
<dbReference type="EMBL" id="JX041522">
    <property type="protein sequence ID" value="AGB85075.1"/>
    <property type="molecule type" value="Genomic_DNA"/>
</dbReference>
<keyword evidence="4 6" id="KW-0573">Peptidoglycan synthesis</keyword>
<dbReference type="InterPro" id="IPR052905">
    <property type="entry name" value="LD-transpeptidase_YkuD-like"/>
</dbReference>
<dbReference type="CDD" id="cd16913">
    <property type="entry name" value="YkuD_like"/>
    <property type="match status" value="1"/>
</dbReference>
<dbReference type="GO" id="GO:0008360">
    <property type="term" value="P:regulation of cell shape"/>
    <property type="evidence" value="ECO:0007669"/>
    <property type="project" value="UniProtKB-UniRule"/>
</dbReference>